<dbReference type="RefSeq" id="WP_133330856.1">
    <property type="nucleotide sequence ID" value="NZ_SMYL01000013.1"/>
</dbReference>
<keyword evidence="3" id="KW-1185">Reference proteome</keyword>
<organism evidence="2 3">
    <name type="scientific">Sapientia aquatica</name>
    <dbReference type="NCBI Taxonomy" id="1549640"/>
    <lineage>
        <taxon>Bacteria</taxon>
        <taxon>Pseudomonadati</taxon>
        <taxon>Pseudomonadota</taxon>
        <taxon>Betaproteobacteria</taxon>
        <taxon>Burkholderiales</taxon>
        <taxon>Oxalobacteraceae</taxon>
        <taxon>Sapientia</taxon>
    </lineage>
</organism>
<dbReference type="InterPro" id="IPR051044">
    <property type="entry name" value="MAG_DAG_Lipase"/>
</dbReference>
<evidence type="ECO:0000259" key="1">
    <source>
        <dbReference type="Pfam" id="PF12146"/>
    </source>
</evidence>
<dbReference type="Proteomes" id="UP000294829">
    <property type="component" value="Unassembled WGS sequence"/>
</dbReference>
<protein>
    <submittedName>
        <fullName evidence="2">Alpha/beta hydrolase</fullName>
    </submittedName>
</protein>
<accession>A0A4R5VS14</accession>
<dbReference type="Pfam" id="PF12146">
    <property type="entry name" value="Hydrolase_4"/>
    <property type="match status" value="1"/>
</dbReference>
<proteinExistence type="predicted"/>
<dbReference type="EMBL" id="SMYL01000013">
    <property type="protein sequence ID" value="TDK61340.1"/>
    <property type="molecule type" value="Genomic_DNA"/>
</dbReference>
<reference evidence="2 3" key="1">
    <citation type="submission" date="2019-03" db="EMBL/GenBank/DDBJ databases">
        <title>Sapientia aquatica gen. nov., sp. nov., isolated from a crater lake.</title>
        <authorList>
            <person name="Felfoldi T."/>
            <person name="Szabo A."/>
            <person name="Toth E."/>
            <person name="Schumann P."/>
            <person name="Keki Z."/>
            <person name="Marialigeti K."/>
            <person name="Mathe I."/>
        </authorList>
    </citation>
    <scope>NUCLEOTIDE SEQUENCE [LARGE SCALE GENOMIC DNA]</scope>
    <source>
        <strain evidence="2 3">SA-152</strain>
    </source>
</reference>
<dbReference type="AlphaFoldDB" id="A0A4R5VS14"/>
<dbReference type="GO" id="GO:0016787">
    <property type="term" value="F:hydrolase activity"/>
    <property type="evidence" value="ECO:0007669"/>
    <property type="project" value="UniProtKB-KW"/>
</dbReference>
<evidence type="ECO:0000313" key="2">
    <source>
        <dbReference type="EMBL" id="TDK61340.1"/>
    </source>
</evidence>
<dbReference type="InterPro" id="IPR029058">
    <property type="entry name" value="AB_hydrolase_fold"/>
</dbReference>
<dbReference type="Gene3D" id="3.40.50.1820">
    <property type="entry name" value="alpha/beta hydrolase"/>
    <property type="match status" value="1"/>
</dbReference>
<sequence>MSTPAALAPVESRFRLIDGCELFVRDFMLEGDTTPCIVVMHGLGEHCGRYLHVAQFLNSCGFSVRTYDHRGHGQSGGVRGDVPTTLAIVQDAEVLIQDFAQRCRTRPILLGHSMGGLFAARIATQAKIPLRGLILSSPALGLWLTGVDKFLLGLMLKIAPHFGVGNGLKTRFLSHDTNVVKAYEQDPLVHNKITAALLNSMLQAIEYSQIHAAILTIPTLLVVAADDHLVDPQGSRDFLAALPNQVSTSHFYAGFYHELFNEVGAQQVFNDVQQWLAARHPIA</sequence>
<dbReference type="PANTHER" id="PTHR11614">
    <property type="entry name" value="PHOSPHOLIPASE-RELATED"/>
    <property type="match status" value="1"/>
</dbReference>
<feature type="domain" description="Serine aminopeptidase S33" evidence="1">
    <location>
        <begin position="36"/>
        <end position="262"/>
    </location>
</feature>
<dbReference type="InterPro" id="IPR022742">
    <property type="entry name" value="Hydrolase_4"/>
</dbReference>
<name>A0A4R5VS14_9BURK</name>
<comment type="caution">
    <text evidence="2">The sequence shown here is derived from an EMBL/GenBank/DDBJ whole genome shotgun (WGS) entry which is preliminary data.</text>
</comment>
<evidence type="ECO:0000313" key="3">
    <source>
        <dbReference type="Proteomes" id="UP000294829"/>
    </source>
</evidence>
<dbReference type="SUPFAM" id="SSF53474">
    <property type="entry name" value="alpha/beta-Hydrolases"/>
    <property type="match status" value="1"/>
</dbReference>
<gene>
    <name evidence="2" type="ORF">E2I14_17315</name>
</gene>
<keyword evidence="2" id="KW-0378">Hydrolase</keyword>
<dbReference type="OrthoDB" id="9806902at2"/>